<organism evidence="2 3">
    <name type="scientific">Rhodofomes roseus</name>
    <dbReference type="NCBI Taxonomy" id="34475"/>
    <lineage>
        <taxon>Eukaryota</taxon>
        <taxon>Fungi</taxon>
        <taxon>Dikarya</taxon>
        <taxon>Basidiomycota</taxon>
        <taxon>Agaricomycotina</taxon>
        <taxon>Agaricomycetes</taxon>
        <taxon>Polyporales</taxon>
        <taxon>Rhodofomes</taxon>
    </lineage>
</organism>
<evidence type="ECO:0000256" key="1">
    <source>
        <dbReference type="SAM" id="Phobius"/>
    </source>
</evidence>
<proteinExistence type="predicted"/>
<sequence>MSEPALPTTRSSCLRLFDVRLFDVRLFHLRLFHLRIPAAASIVGFIAAALTTAGIVFTVLTAAGTVFIVIFIDEVAKPLLLSRQLHAVYFD</sequence>
<gene>
    <name evidence="2" type="ORF">C8Q71DRAFT_861679</name>
</gene>
<accession>A0ABQ8K4A7</accession>
<feature type="transmembrane region" description="Helical" evidence="1">
    <location>
        <begin position="39"/>
        <end position="72"/>
    </location>
</feature>
<keyword evidence="3" id="KW-1185">Reference proteome</keyword>
<protein>
    <submittedName>
        <fullName evidence="2">Uncharacterized protein</fullName>
    </submittedName>
</protein>
<evidence type="ECO:0000313" key="3">
    <source>
        <dbReference type="Proteomes" id="UP000814176"/>
    </source>
</evidence>
<dbReference type="RefSeq" id="XP_047774788.1">
    <property type="nucleotide sequence ID" value="XM_047927932.1"/>
</dbReference>
<dbReference type="Proteomes" id="UP000814176">
    <property type="component" value="Unassembled WGS sequence"/>
</dbReference>
<keyword evidence="1" id="KW-1133">Transmembrane helix</keyword>
<dbReference type="EMBL" id="JADCUA010000025">
    <property type="protein sequence ID" value="KAH9831674.1"/>
    <property type="molecule type" value="Genomic_DNA"/>
</dbReference>
<keyword evidence="1" id="KW-0812">Transmembrane</keyword>
<keyword evidence="1" id="KW-0472">Membrane</keyword>
<evidence type="ECO:0000313" key="2">
    <source>
        <dbReference type="EMBL" id="KAH9831674.1"/>
    </source>
</evidence>
<dbReference type="GeneID" id="72008664"/>
<reference evidence="2 3" key="1">
    <citation type="journal article" date="2021" name="Environ. Microbiol.">
        <title>Gene family expansions and transcriptome signatures uncover fungal adaptations to wood decay.</title>
        <authorList>
            <person name="Hage H."/>
            <person name="Miyauchi S."/>
            <person name="Viragh M."/>
            <person name="Drula E."/>
            <person name="Min B."/>
            <person name="Chaduli D."/>
            <person name="Navarro D."/>
            <person name="Favel A."/>
            <person name="Norest M."/>
            <person name="Lesage-Meessen L."/>
            <person name="Balint B."/>
            <person name="Merenyi Z."/>
            <person name="de Eugenio L."/>
            <person name="Morin E."/>
            <person name="Martinez A.T."/>
            <person name="Baldrian P."/>
            <person name="Stursova M."/>
            <person name="Martinez M.J."/>
            <person name="Novotny C."/>
            <person name="Magnuson J.K."/>
            <person name="Spatafora J.W."/>
            <person name="Maurice S."/>
            <person name="Pangilinan J."/>
            <person name="Andreopoulos W."/>
            <person name="LaButti K."/>
            <person name="Hundley H."/>
            <person name="Na H."/>
            <person name="Kuo A."/>
            <person name="Barry K."/>
            <person name="Lipzen A."/>
            <person name="Henrissat B."/>
            <person name="Riley R."/>
            <person name="Ahrendt S."/>
            <person name="Nagy L.G."/>
            <person name="Grigoriev I.V."/>
            <person name="Martin F."/>
            <person name="Rosso M.N."/>
        </authorList>
    </citation>
    <scope>NUCLEOTIDE SEQUENCE [LARGE SCALE GENOMIC DNA]</scope>
    <source>
        <strain evidence="2 3">CIRM-BRFM 1785</strain>
    </source>
</reference>
<comment type="caution">
    <text evidence="2">The sequence shown here is derived from an EMBL/GenBank/DDBJ whole genome shotgun (WGS) entry which is preliminary data.</text>
</comment>
<name>A0ABQ8K4A7_9APHY</name>